<protein>
    <recommendedName>
        <fullName evidence="3">Glycine zipper 2TM domain-containing protein</fullName>
    </recommendedName>
</protein>
<dbReference type="Proteomes" id="UP000322051">
    <property type="component" value="Unassembled WGS sequence"/>
</dbReference>
<accession>A0AB73BQ18</accession>
<reference evidence="1 2" key="1">
    <citation type="submission" date="2019-09" db="EMBL/GenBank/DDBJ databases">
        <title>Comparative analysis of L. crispatus genomes revealed niche specific adaptation to different host and body sites.</title>
        <authorList>
            <person name="Pan M."/>
            <person name="Hidalgo-Cantabrana C."/>
            <person name="Barrangou R."/>
        </authorList>
    </citation>
    <scope>NUCLEOTIDE SEQUENCE [LARGE SCALE GENOMIC DNA]</scope>
    <source>
        <strain evidence="1 2">NCK973</strain>
    </source>
</reference>
<proteinExistence type="predicted"/>
<dbReference type="RefSeq" id="WP_150397856.1">
    <property type="nucleotide sequence ID" value="NZ_VUAL01000005.1"/>
</dbReference>
<comment type="caution">
    <text evidence="1">The sequence shown here is derived from an EMBL/GenBank/DDBJ whole genome shotgun (WGS) entry which is preliminary data.</text>
</comment>
<name>A0AB73BQ18_9LACO</name>
<evidence type="ECO:0000313" key="1">
    <source>
        <dbReference type="EMBL" id="KAA8798117.1"/>
    </source>
</evidence>
<dbReference type="AlphaFoldDB" id="A0AB73BQ18"/>
<sequence length="157" mass="17045">MLNNKVKDTVSTKDYEVAQRLIVQINSFVSQSDMVINKETKVATSDFVLEDDSSSSQENLLHSSGLLSKGRKKNHNGVNKVTVHWNYVHICIDKNTANMIKNGGIGAAGFLMGKVPNPYVGTVAGAVAGILSGLTINRGVWIDVNYFATGLSKFGWQ</sequence>
<evidence type="ECO:0008006" key="3">
    <source>
        <dbReference type="Google" id="ProtNLM"/>
    </source>
</evidence>
<gene>
    <name evidence="1" type="ORF">F1C02_05025</name>
</gene>
<organism evidence="1 2">
    <name type="scientific">Lactobacillus crispatus</name>
    <dbReference type="NCBI Taxonomy" id="47770"/>
    <lineage>
        <taxon>Bacteria</taxon>
        <taxon>Bacillati</taxon>
        <taxon>Bacillota</taxon>
        <taxon>Bacilli</taxon>
        <taxon>Lactobacillales</taxon>
        <taxon>Lactobacillaceae</taxon>
        <taxon>Lactobacillus</taxon>
    </lineage>
</organism>
<evidence type="ECO:0000313" key="2">
    <source>
        <dbReference type="Proteomes" id="UP000322051"/>
    </source>
</evidence>
<dbReference type="EMBL" id="VUAO01000011">
    <property type="protein sequence ID" value="KAA8798117.1"/>
    <property type="molecule type" value="Genomic_DNA"/>
</dbReference>